<gene>
    <name evidence="1" type="ORF">G3M56_006505</name>
</gene>
<organism evidence="1 2">
    <name type="scientific">Sulfuriroseicoccus oceanibius</name>
    <dbReference type="NCBI Taxonomy" id="2707525"/>
    <lineage>
        <taxon>Bacteria</taxon>
        <taxon>Pseudomonadati</taxon>
        <taxon>Verrucomicrobiota</taxon>
        <taxon>Verrucomicrobiia</taxon>
        <taxon>Verrucomicrobiales</taxon>
        <taxon>Verrucomicrobiaceae</taxon>
        <taxon>Sulfuriroseicoccus</taxon>
    </lineage>
</organism>
<keyword evidence="2" id="KW-1185">Reference proteome</keyword>
<dbReference type="RefSeq" id="WP_164363011.1">
    <property type="nucleotide sequence ID" value="NZ_CP066776.1"/>
</dbReference>
<accession>A0A6B3L314</accession>
<sequence>MNSDSQPLPPDSSDPPMHHDEPPSQPRPAADAPTGSAKDPGYFEGLKQDAEDLKQAAARYASARAQLLGIEAKEAASEIGGAAARLAAAAFFGVIFYLLIIAGLIGLAEHYRPDSWPIATLIIAAAHLILALLLFFSGKRNLSNPDRFSESLKQFEHDREWLNQTSKKH</sequence>
<dbReference type="InterPro" id="IPR009937">
    <property type="entry name" value="Phage_holin_3_6"/>
</dbReference>
<protein>
    <submittedName>
        <fullName evidence="1">Phage holin family protein</fullName>
    </submittedName>
</protein>
<dbReference type="Pfam" id="PF07332">
    <property type="entry name" value="Phage_holin_3_6"/>
    <property type="match status" value="1"/>
</dbReference>
<name>A0A6B3L314_9BACT</name>
<dbReference type="Proteomes" id="UP000475117">
    <property type="component" value="Chromosome"/>
</dbReference>
<evidence type="ECO:0000313" key="1">
    <source>
        <dbReference type="EMBL" id="QQL46229.1"/>
    </source>
</evidence>
<dbReference type="KEGG" id="soa:G3M56_006505"/>
<dbReference type="EMBL" id="CP066776">
    <property type="protein sequence ID" value="QQL46229.1"/>
    <property type="molecule type" value="Genomic_DNA"/>
</dbReference>
<proteinExistence type="predicted"/>
<reference evidence="1 2" key="1">
    <citation type="submission" date="2020-12" db="EMBL/GenBank/DDBJ databases">
        <title>Sulforoseuscoccus oceanibium gen. nov., sp. nov., a representative of the phylum Verrucomicrobia with special cytoplasmic membrane, and proposal of Sulforoseuscoccusaceae fam. nov.</title>
        <authorList>
            <person name="Xi F."/>
        </authorList>
    </citation>
    <scope>NUCLEOTIDE SEQUENCE [LARGE SCALE GENOMIC DNA]</scope>
    <source>
        <strain evidence="1 2">T37</strain>
    </source>
</reference>
<dbReference type="AlphaFoldDB" id="A0A6B3L314"/>
<evidence type="ECO:0000313" key="2">
    <source>
        <dbReference type="Proteomes" id="UP000475117"/>
    </source>
</evidence>